<comment type="caution">
    <text evidence="1">The sequence shown here is derived from an EMBL/GenBank/DDBJ whole genome shotgun (WGS) entry which is preliminary data.</text>
</comment>
<dbReference type="Proteomes" id="UP000274822">
    <property type="component" value="Unassembled WGS sequence"/>
</dbReference>
<accession>A0A433QS57</accession>
<dbReference type="AlphaFoldDB" id="A0A433QS57"/>
<name>A0A433QS57_9FUNG</name>
<reference evidence="1 2" key="1">
    <citation type="journal article" date="2018" name="New Phytol.">
        <title>Phylogenomics of Endogonaceae and evolution of mycorrhizas within Mucoromycota.</title>
        <authorList>
            <person name="Chang Y."/>
            <person name="Desiro A."/>
            <person name="Na H."/>
            <person name="Sandor L."/>
            <person name="Lipzen A."/>
            <person name="Clum A."/>
            <person name="Barry K."/>
            <person name="Grigoriev I.V."/>
            <person name="Martin F.M."/>
            <person name="Stajich J.E."/>
            <person name="Smith M.E."/>
            <person name="Bonito G."/>
            <person name="Spatafora J.W."/>
        </authorList>
    </citation>
    <scope>NUCLEOTIDE SEQUENCE [LARGE SCALE GENOMIC DNA]</scope>
    <source>
        <strain evidence="1 2">AD002</strain>
    </source>
</reference>
<proteinExistence type="predicted"/>
<gene>
    <name evidence="1" type="ORF">BC938DRAFT_474893</name>
</gene>
<evidence type="ECO:0000313" key="1">
    <source>
        <dbReference type="EMBL" id="RUS32616.1"/>
    </source>
</evidence>
<organism evidence="1 2">
    <name type="scientific">Jimgerdemannia flammicorona</name>
    <dbReference type="NCBI Taxonomy" id="994334"/>
    <lineage>
        <taxon>Eukaryota</taxon>
        <taxon>Fungi</taxon>
        <taxon>Fungi incertae sedis</taxon>
        <taxon>Mucoromycota</taxon>
        <taxon>Mucoromycotina</taxon>
        <taxon>Endogonomycetes</taxon>
        <taxon>Endogonales</taxon>
        <taxon>Endogonaceae</taxon>
        <taxon>Jimgerdemannia</taxon>
    </lineage>
</organism>
<sequence length="195" mass="22387">MSSNEAPEEYRVIENLRTATLSRGVDIELVKKLETFFANHGFTNVQCNRVTCPIGWDGVVGDMRLKNVGFMMDALRPIILPAMGVSREEYEELTHRLAEQYGKFKTYGIWTIGKQDLKLYAECITLPFNIEAINPLLWYNICFKSCFCKLAGKENCAMLGLTFASAYRDRVLFANARICGWKRLIYREKADECKL</sequence>
<evidence type="ECO:0000313" key="2">
    <source>
        <dbReference type="Proteomes" id="UP000274822"/>
    </source>
</evidence>
<protein>
    <submittedName>
        <fullName evidence="1">Uncharacterized protein</fullName>
    </submittedName>
</protein>
<dbReference type="EMBL" id="RBNJ01001923">
    <property type="protein sequence ID" value="RUS32616.1"/>
    <property type="molecule type" value="Genomic_DNA"/>
</dbReference>
<keyword evidence="2" id="KW-1185">Reference proteome</keyword>